<dbReference type="EMBL" id="SNRW01008886">
    <property type="protein sequence ID" value="KAA6378837.1"/>
    <property type="molecule type" value="Genomic_DNA"/>
</dbReference>
<name>A0A5J4V8L3_9EUKA</name>
<evidence type="ECO:0000313" key="3">
    <source>
        <dbReference type="Proteomes" id="UP000324800"/>
    </source>
</evidence>
<evidence type="ECO:0000313" key="2">
    <source>
        <dbReference type="EMBL" id="KAA6378837.1"/>
    </source>
</evidence>
<feature type="region of interest" description="Disordered" evidence="1">
    <location>
        <begin position="359"/>
        <end position="379"/>
    </location>
</feature>
<protein>
    <submittedName>
        <fullName evidence="2">Uncharacterized protein</fullName>
    </submittedName>
</protein>
<gene>
    <name evidence="2" type="ORF">EZS28_025635</name>
</gene>
<sequence>MQVKDKIKVYEYGKKSTQALTPAQYNKLLLQERGGGIEKKKIQKPIEEEDDEIAEYENQTEDSQSQSEVREPKTIKKIDRRRTVKSSNQPQINYTNPQLDLEELIRLRTENTFIKQQHQDAIKQVEKYKQKIKDYKQPKKQVEEREVIREEEPQPQPPAPQMRDSEMLNSYEWGIVESVAKRSSIIRRQVKQAHGGIDMQQTPSGNWPLLEQQAQLFNWYEGWIDQMLDKAEKELVSPQKQTKHHKKPKQKNANQPPTQSVSPALFPSIVAPYRPTTPIESLPNQSPQSQISPLIPPLTYPSDNMAGENQILKELADLKEKFEKNEEEKQKIMEQNQKLKEKELNEKDKQLELEISIEKEKERLNKKQEDKEAQENLSLIIDKEIEKEIQLEELKALEEERKRQSEREKMFEDERLRQQEIEQERQQQRD</sequence>
<feature type="region of interest" description="Disordered" evidence="1">
    <location>
        <begin position="235"/>
        <end position="307"/>
    </location>
</feature>
<comment type="caution">
    <text evidence="2">The sequence shown here is derived from an EMBL/GenBank/DDBJ whole genome shotgun (WGS) entry which is preliminary data.</text>
</comment>
<feature type="region of interest" description="Disordered" evidence="1">
    <location>
        <begin position="133"/>
        <end position="166"/>
    </location>
</feature>
<proteinExistence type="predicted"/>
<feature type="compositionally biased region" description="Low complexity" evidence="1">
    <location>
        <begin position="281"/>
        <end position="293"/>
    </location>
</feature>
<accession>A0A5J4V8L3</accession>
<dbReference type="AlphaFoldDB" id="A0A5J4V8L3"/>
<feature type="region of interest" description="Disordered" evidence="1">
    <location>
        <begin position="399"/>
        <end position="430"/>
    </location>
</feature>
<dbReference type="Proteomes" id="UP000324800">
    <property type="component" value="Unassembled WGS sequence"/>
</dbReference>
<organism evidence="2 3">
    <name type="scientific">Streblomastix strix</name>
    <dbReference type="NCBI Taxonomy" id="222440"/>
    <lineage>
        <taxon>Eukaryota</taxon>
        <taxon>Metamonada</taxon>
        <taxon>Preaxostyla</taxon>
        <taxon>Oxymonadida</taxon>
        <taxon>Streblomastigidae</taxon>
        <taxon>Streblomastix</taxon>
    </lineage>
</organism>
<feature type="compositionally biased region" description="Polar residues" evidence="1">
    <location>
        <begin position="85"/>
        <end position="95"/>
    </location>
</feature>
<feature type="compositionally biased region" description="Basic and acidic residues" evidence="1">
    <location>
        <begin position="359"/>
        <end position="374"/>
    </location>
</feature>
<feature type="compositionally biased region" description="Basic residues" evidence="1">
    <location>
        <begin position="241"/>
        <end position="250"/>
    </location>
</feature>
<feature type="compositionally biased region" description="Basic and acidic residues" evidence="1">
    <location>
        <begin position="68"/>
        <end position="77"/>
    </location>
</feature>
<feature type="compositionally biased region" description="Basic and acidic residues" evidence="1">
    <location>
        <begin position="133"/>
        <end position="152"/>
    </location>
</feature>
<evidence type="ECO:0000256" key="1">
    <source>
        <dbReference type="SAM" id="MobiDB-lite"/>
    </source>
</evidence>
<reference evidence="2 3" key="1">
    <citation type="submission" date="2019-03" db="EMBL/GenBank/DDBJ databases">
        <title>Single cell metagenomics reveals metabolic interactions within the superorganism composed of flagellate Streblomastix strix and complex community of Bacteroidetes bacteria on its surface.</title>
        <authorList>
            <person name="Treitli S.C."/>
            <person name="Kolisko M."/>
            <person name="Husnik F."/>
            <person name="Keeling P."/>
            <person name="Hampl V."/>
        </authorList>
    </citation>
    <scope>NUCLEOTIDE SEQUENCE [LARGE SCALE GENOMIC DNA]</scope>
    <source>
        <strain evidence="2">ST1C</strain>
    </source>
</reference>
<feature type="region of interest" description="Disordered" evidence="1">
    <location>
        <begin position="39"/>
        <end position="95"/>
    </location>
</feature>
<feature type="compositionally biased region" description="Acidic residues" evidence="1">
    <location>
        <begin position="47"/>
        <end position="60"/>
    </location>
</feature>